<dbReference type="SUPFAM" id="SSF46785">
    <property type="entry name" value="Winged helix' DNA-binding domain"/>
    <property type="match status" value="1"/>
</dbReference>
<accession>A0A1T4M9U6</accession>
<dbReference type="PANTHER" id="PTHR43537">
    <property type="entry name" value="TRANSCRIPTIONAL REGULATOR, GNTR FAMILY"/>
    <property type="match status" value="1"/>
</dbReference>
<feature type="domain" description="HTH gntR-type" evidence="4">
    <location>
        <begin position="2"/>
        <end position="69"/>
    </location>
</feature>
<dbReference type="Proteomes" id="UP000190395">
    <property type="component" value="Unassembled WGS sequence"/>
</dbReference>
<dbReference type="SMART" id="SM00345">
    <property type="entry name" value="HTH_GNTR"/>
    <property type="match status" value="1"/>
</dbReference>
<dbReference type="PANTHER" id="PTHR43537:SF45">
    <property type="entry name" value="GNTR FAMILY REGULATORY PROTEIN"/>
    <property type="match status" value="1"/>
</dbReference>
<dbReference type="OrthoDB" id="9799482at2"/>
<keyword evidence="3" id="KW-0804">Transcription</keyword>
<evidence type="ECO:0000313" key="6">
    <source>
        <dbReference type="Proteomes" id="UP000190395"/>
    </source>
</evidence>
<dbReference type="EMBL" id="FUXC01000003">
    <property type="protein sequence ID" value="SJZ63779.1"/>
    <property type="molecule type" value="Genomic_DNA"/>
</dbReference>
<dbReference type="Gene3D" id="1.10.10.10">
    <property type="entry name" value="Winged helix-like DNA-binding domain superfamily/Winged helix DNA-binding domain"/>
    <property type="match status" value="1"/>
</dbReference>
<evidence type="ECO:0000256" key="2">
    <source>
        <dbReference type="ARBA" id="ARBA00023125"/>
    </source>
</evidence>
<dbReference type="GeneID" id="303367081"/>
<keyword evidence="2 5" id="KW-0238">DNA-binding</keyword>
<dbReference type="InterPro" id="IPR008920">
    <property type="entry name" value="TF_FadR/GntR_C"/>
</dbReference>
<gene>
    <name evidence="5" type="ORF">SAMN02745152_00823</name>
</gene>
<dbReference type="GO" id="GO:0003677">
    <property type="term" value="F:DNA binding"/>
    <property type="evidence" value="ECO:0007669"/>
    <property type="project" value="UniProtKB-KW"/>
</dbReference>
<protein>
    <submittedName>
        <fullName evidence="5">DNA-binding transcriptional regulator, GntR family</fullName>
    </submittedName>
</protein>
<dbReference type="AlphaFoldDB" id="A0A1T4M9U6"/>
<dbReference type="SUPFAM" id="SSF48008">
    <property type="entry name" value="GntR ligand-binding domain-like"/>
    <property type="match status" value="1"/>
</dbReference>
<evidence type="ECO:0000313" key="5">
    <source>
        <dbReference type="EMBL" id="SJZ63779.1"/>
    </source>
</evidence>
<keyword evidence="6" id="KW-1185">Reference proteome</keyword>
<keyword evidence="1" id="KW-0805">Transcription regulation</keyword>
<dbReference type="InterPro" id="IPR036388">
    <property type="entry name" value="WH-like_DNA-bd_sf"/>
</dbReference>
<dbReference type="Pfam" id="PF00392">
    <property type="entry name" value="GntR"/>
    <property type="match status" value="1"/>
</dbReference>
<dbReference type="GO" id="GO:0003700">
    <property type="term" value="F:DNA-binding transcription factor activity"/>
    <property type="evidence" value="ECO:0007669"/>
    <property type="project" value="InterPro"/>
</dbReference>
<proteinExistence type="predicted"/>
<organism evidence="5 6">
    <name type="scientific">Treponema berlinense</name>
    <dbReference type="NCBI Taxonomy" id="225004"/>
    <lineage>
        <taxon>Bacteria</taxon>
        <taxon>Pseudomonadati</taxon>
        <taxon>Spirochaetota</taxon>
        <taxon>Spirochaetia</taxon>
        <taxon>Spirochaetales</taxon>
        <taxon>Treponemataceae</taxon>
        <taxon>Treponema</taxon>
    </lineage>
</organism>
<sequence>MKKQESSVYEVLREKILSLELKPGQELNINQLAKEMDVSRSPIRDALLRLSLDKLVDVFPQKGTRVAFLDKDIIKQERFLRITLELGVLKVFMKSLDENKRKICATKSQAILLEQHASLLDGNKKAFMQKDDELHYFFYSETKNEWLWKVLDSHTGNDHRIRVLSYNADRIANSVEKEHIELVKAIENGDTELASRVDEEHMQVLSDLLEDMNKNYPEYFSVS</sequence>
<name>A0A1T4M9U6_9SPIR</name>
<reference evidence="5 6" key="1">
    <citation type="submission" date="2017-02" db="EMBL/GenBank/DDBJ databases">
        <authorList>
            <person name="Peterson S.W."/>
        </authorList>
    </citation>
    <scope>NUCLEOTIDE SEQUENCE [LARGE SCALE GENOMIC DNA]</scope>
    <source>
        <strain evidence="5 6">ATCC BAA-909</strain>
    </source>
</reference>
<evidence type="ECO:0000256" key="1">
    <source>
        <dbReference type="ARBA" id="ARBA00023015"/>
    </source>
</evidence>
<dbReference type="PROSITE" id="PS50949">
    <property type="entry name" value="HTH_GNTR"/>
    <property type="match status" value="1"/>
</dbReference>
<dbReference type="InterPro" id="IPR011711">
    <property type="entry name" value="GntR_C"/>
</dbReference>
<dbReference type="RefSeq" id="WP_078930574.1">
    <property type="nucleotide sequence ID" value="NZ_FUXC01000003.1"/>
</dbReference>
<dbReference type="Gene3D" id="1.20.120.530">
    <property type="entry name" value="GntR ligand-binding domain-like"/>
    <property type="match status" value="1"/>
</dbReference>
<dbReference type="InterPro" id="IPR036390">
    <property type="entry name" value="WH_DNA-bd_sf"/>
</dbReference>
<dbReference type="STRING" id="225004.SAMN02745152_00823"/>
<evidence type="ECO:0000259" key="4">
    <source>
        <dbReference type="PROSITE" id="PS50949"/>
    </source>
</evidence>
<evidence type="ECO:0000256" key="3">
    <source>
        <dbReference type="ARBA" id="ARBA00023163"/>
    </source>
</evidence>
<dbReference type="InterPro" id="IPR000524">
    <property type="entry name" value="Tscrpt_reg_HTH_GntR"/>
</dbReference>
<dbReference type="Pfam" id="PF07729">
    <property type="entry name" value="FCD"/>
    <property type="match status" value="1"/>
</dbReference>
<dbReference type="CDD" id="cd07377">
    <property type="entry name" value="WHTH_GntR"/>
    <property type="match status" value="1"/>
</dbReference>